<proteinExistence type="predicted"/>
<sequence length="113" mass="12534">MHMNDFENERLVDWLSSLVVMVSWNKVNEFVTRCNIGTKELCAHQCVANDPERPRARLSDGVTLNSGDLAATKAMTPVAWQVVSPLRAPFAELVSSIPGVPMEGVVARLRAKW</sequence>
<reference evidence="1 2" key="1">
    <citation type="submission" date="2016-06" db="EMBL/GenBank/DDBJ databases">
        <title>Comparative genomics of the ectomycorrhizal sister species Rhizopogon vinicolor and Rhizopogon vesiculosus (Basidiomycota: Boletales) reveals a divergence of the mating type B locus.</title>
        <authorList>
            <consortium name="DOE Joint Genome Institute"/>
            <person name="Mujic A.B."/>
            <person name="Kuo A."/>
            <person name="Tritt A."/>
            <person name="Lipzen A."/>
            <person name="Chen C."/>
            <person name="Johnson J."/>
            <person name="Sharma A."/>
            <person name="Barry K."/>
            <person name="Grigoriev I.V."/>
            <person name="Spatafora J.W."/>
        </authorList>
    </citation>
    <scope>NUCLEOTIDE SEQUENCE [LARGE SCALE GENOMIC DNA]</scope>
    <source>
        <strain evidence="1 2">AM-OR11-026</strain>
    </source>
</reference>
<accession>A0A1B7MKU8</accession>
<gene>
    <name evidence="1" type="ORF">K503DRAFT_786646</name>
</gene>
<dbReference type="EMBL" id="KV448809">
    <property type="protein sequence ID" value="OAX33226.1"/>
    <property type="molecule type" value="Genomic_DNA"/>
</dbReference>
<dbReference type="InParanoid" id="A0A1B7MKU8"/>
<evidence type="ECO:0000313" key="2">
    <source>
        <dbReference type="Proteomes" id="UP000092154"/>
    </source>
</evidence>
<protein>
    <submittedName>
        <fullName evidence="1">Uncharacterized protein</fullName>
    </submittedName>
</protein>
<name>A0A1B7MKU8_9AGAM</name>
<dbReference type="AlphaFoldDB" id="A0A1B7MKU8"/>
<dbReference type="Proteomes" id="UP000092154">
    <property type="component" value="Unassembled WGS sequence"/>
</dbReference>
<keyword evidence="2" id="KW-1185">Reference proteome</keyword>
<organism evidence="1 2">
    <name type="scientific">Rhizopogon vinicolor AM-OR11-026</name>
    <dbReference type="NCBI Taxonomy" id="1314800"/>
    <lineage>
        <taxon>Eukaryota</taxon>
        <taxon>Fungi</taxon>
        <taxon>Dikarya</taxon>
        <taxon>Basidiomycota</taxon>
        <taxon>Agaricomycotina</taxon>
        <taxon>Agaricomycetes</taxon>
        <taxon>Agaricomycetidae</taxon>
        <taxon>Boletales</taxon>
        <taxon>Suillineae</taxon>
        <taxon>Rhizopogonaceae</taxon>
        <taxon>Rhizopogon</taxon>
    </lineage>
</organism>
<evidence type="ECO:0000313" key="1">
    <source>
        <dbReference type="EMBL" id="OAX33226.1"/>
    </source>
</evidence>